<keyword evidence="1" id="KW-0677">Repeat</keyword>
<comment type="caution">
    <text evidence="2">The sequence shown here is derived from an EMBL/GenBank/DDBJ whole genome shotgun (WGS) entry which is preliminary data.</text>
</comment>
<gene>
    <name evidence="2" type="ORF">GRF29_19g3297294</name>
</gene>
<proteinExistence type="predicted"/>
<dbReference type="Gene3D" id="2.130.10.30">
    <property type="entry name" value="Regulator of chromosome condensation 1/beta-lactamase-inhibitor protein II"/>
    <property type="match status" value="1"/>
</dbReference>
<dbReference type="AlphaFoldDB" id="A0AAN6M450"/>
<evidence type="ECO:0000313" key="2">
    <source>
        <dbReference type="EMBL" id="KAK3215428.1"/>
    </source>
</evidence>
<dbReference type="InterPro" id="IPR051210">
    <property type="entry name" value="Ub_ligase/GEF_domain"/>
</dbReference>
<sequence length="414" mass="45054">MHELFVFGYALSAPFLAEVDDRLDARADRVSTPRCALRAQRIEVVWASWCDLILTIDGTYRYYGDSLSTPQIATILAIPPHTTPPPIFFGRRDSTGLLGFILPPPHDLITIFPPPEETFDGKPLVATYSLSRADWRITAINFTSTKFAYATLQPRKSDSNYGFTIAVPSVSHFERTVLSQLINPKASPLSTTIDNVRKMYSKNTTFPPQLSCSNAATVTLVNGEGTLYTLPADTRFPRAAGRGLVNDAEDSDLSDTEQPDQELHTVKRVPFLEETHIVKVAAGGLYTAAVSTDGELFLWGQTQSGVDGELSVLRDGEEGGDEYVRVVEFGEGMRVVDVGIGFGHIVVAVEGGGGERRVFAAGQNKRGELGLGGHGEGVEFVEQFTEVEGLKGRKVNQMTCAGWSSFVVVEAEGE</sequence>
<reference evidence="2 3" key="1">
    <citation type="submission" date="2021-02" db="EMBL/GenBank/DDBJ databases">
        <title>Genome assembly of Pseudopithomyces chartarum.</title>
        <authorList>
            <person name="Jauregui R."/>
            <person name="Singh J."/>
            <person name="Voisey C."/>
        </authorList>
    </citation>
    <scope>NUCLEOTIDE SEQUENCE [LARGE SCALE GENOMIC DNA]</scope>
    <source>
        <strain evidence="2 3">AGR01</strain>
    </source>
</reference>
<name>A0AAN6M450_9PLEO</name>
<dbReference type="Proteomes" id="UP001280581">
    <property type="component" value="Unassembled WGS sequence"/>
</dbReference>
<accession>A0AAN6M450</accession>
<organism evidence="2 3">
    <name type="scientific">Pseudopithomyces chartarum</name>
    <dbReference type="NCBI Taxonomy" id="1892770"/>
    <lineage>
        <taxon>Eukaryota</taxon>
        <taxon>Fungi</taxon>
        <taxon>Dikarya</taxon>
        <taxon>Ascomycota</taxon>
        <taxon>Pezizomycotina</taxon>
        <taxon>Dothideomycetes</taxon>
        <taxon>Pleosporomycetidae</taxon>
        <taxon>Pleosporales</taxon>
        <taxon>Massarineae</taxon>
        <taxon>Didymosphaeriaceae</taxon>
        <taxon>Pseudopithomyces</taxon>
    </lineage>
</organism>
<dbReference type="SUPFAM" id="SSF50985">
    <property type="entry name" value="RCC1/BLIP-II"/>
    <property type="match status" value="1"/>
</dbReference>
<dbReference type="PANTHER" id="PTHR22870">
    <property type="entry name" value="REGULATOR OF CHROMOSOME CONDENSATION"/>
    <property type="match status" value="1"/>
</dbReference>
<dbReference type="PANTHER" id="PTHR22870:SF408">
    <property type="entry name" value="OS09G0560450 PROTEIN"/>
    <property type="match status" value="1"/>
</dbReference>
<evidence type="ECO:0000313" key="3">
    <source>
        <dbReference type="Proteomes" id="UP001280581"/>
    </source>
</evidence>
<protein>
    <recommendedName>
        <fullName evidence="4">Regulator of chromosome condensation 1/beta-lactamase-inhibitor protein II</fullName>
    </recommendedName>
</protein>
<keyword evidence="3" id="KW-1185">Reference proteome</keyword>
<evidence type="ECO:0008006" key="4">
    <source>
        <dbReference type="Google" id="ProtNLM"/>
    </source>
</evidence>
<evidence type="ECO:0000256" key="1">
    <source>
        <dbReference type="ARBA" id="ARBA00022737"/>
    </source>
</evidence>
<dbReference type="InterPro" id="IPR009091">
    <property type="entry name" value="RCC1/BLIP-II"/>
</dbReference>
<dbReference type="EMBL" id="WVTA01000003">
    <property type="protein sequence ID" value="KAK3215428.1"/>
    <property type="molecule type" value="Genomic_DNA"/>
</dbReference>